<sequence>MAVGTAHAGTLNELLDARVADGGDDPALIQGDTRITYAEVAARVRRVAAGLARLGIGPGDRVAVWLGNDPAWIELEFALARLGAVAVAINTKYRRHEVEDIVGRSGARALVLPPTLGEIDCLALIADCDDEALAALETLVLVGETPAGDCYAGRSLASYAALDAHGEHARDEGTPDAPCMIFTSSGTTSAPKLVTHRQAALVHHALAAADAFGYRGAADTVVLAMLPYCGVFGFNTVMGAFAAGRPTVLLPAFEAGAAVAAIERHGVTHTNGADEMFRRILDAAEPVSRIATLREGAFANFSADAAALVDRAHALGIKLFQTYGASEVQALMVYAAAGSGPERWAVGGGTPSSPDTRVRVRDTETGRLLGPGESGEIEVGGPHVMVGYLGNDEANAKTFTDDGFVRTGDLGYMESGDTFVYLARLGDTLRLGGFLVNPREIEAYLESFDAIDQAQVVAVDTERGPRPVAWVIVSEGHHLDAESIIAACQADMAKYKVPVRLIATEAFPTTPSANGVKIQKAKLREQAQAEIDAGVSS</sequence>
<gene>
    <name evidence="5" type="ORF">SAOR_15050</name>
</gene>
<dbReference type="Gene3D" id="3.30.300.30">
    <property type="match status" value="1"/>
</dbReference>
<protein>
    <submittedName>
        <fullName evidence="5">Acyl-CoA synthetase</fullName>
    </submittedName>
</protein>
<keyword evidence="6" id="KW-1185">Reference proteome</keyword>
<proteinExistence type="inferred from homology"/>
<organism evidence="5 6">
    <name type="scientific">Salinisphaera orenii MK-B5</name>
    <dbReference type="NCBI Taxonomy" id="856730"/>
    <lineage>
        <taxon>Bacteria</taxon>
        <taxon>Pseudomonadati</taxon>
        <taxon>Pseudomonadota</taxon>
        <taxon>Gammaproteobacteria</taxon>
        <taxon>Salinisphaerales</taxon>
        <taxon>Salinisphaeraceae</taxon>
        <taxon>Salinisphaera</taxon>
    </lineage>
</organism>
<dbReference type="InterPro" id="IPR000873">
    <property type="entry name" value="AMP-dep_synth/lig_dom"/>
</dbReference>
<dbReference type="AlphaFoldDB" id="A0A423PFT3"/>
<keyword evidence="2" id="KW-0436">Ligase</keyword>
<feature type="domain" description="AMP-dependent synthetase/ligase" evidence="3">
    <location>
        <begin position="16"/>
        <end position="389"/>
    </location>
</feature>
<name>A0A423PFT3_9GAMM</name>
<dbReference type="InterPro" id="IPR025110">
    <property type="entry name" value="AMP-bd_C"/>
</dbReference>
<dbReference type="SUPFAM" id="SSF56801">
    <property type="entry name" value="Acetyl-CoA synthetase-like"/>
    <property type="match status" value="1"/>
</dbReference>
<dbReference type="Gene3D" id="3.40.50.12780">
    <property type="entry name" value="N-terminal domain of ligase-like"/>
    <property type="match status" value="1"/>
</dbReference>
<comment type="similarity">
    <text evidence="1">Belongs to the ATP-dependent AMP-binding enzyme family.</text>
</comment>
<evidence type="ECO:0000259" key="4">
    <source>
        <dbReference type="Pfam" id="PF13193"/>
    </source>
</evidence>
<dbReference type="RefSeq" id="WP_123632139.1">
    <property type="nucleotide sequence ID" value="NZ_AYKH01000042.1"/>
</dbReference>
<feature type="domain" description="AMP-binding enzyme C-terminal" evidence="4">
    <location>
        <begin position="440"/>
        <end position="513"/>
    </location>
</feature>
<evidence type="ECO:0000313" key="6">
    <source>
        <dbReference type="Proteomes" id="UP000283993"/>
    </source>
</evidence>
<dbReference type="CDD" id="cd04433">
    <property type="entry name" value="AFD_class_I"/>
    <property type="match status" value="1"/>
</dbReference>
<dbReference type="InterPro" id="IPR042099">
    <property type="entry name" value="ANL_N_sf"/>
</dbReference>
<evidence type="ECO:0000256" key="2">
    <source>
        <dbReference type="ARBA" id="ARBA00022598"/>
    </source>
</evidence>
<dbReference type="PROSITE" id="PS00455">
    <property type="entry name" value="AMP_BINDING"/>
    <property type="match status" value="1"/>
</dbReference>
<comment type="caution">
    <text evidence="5">The sequence shown here is derived from an EMBL/GenBank/DDBJ whole genome shotgun (WGS) entry which is preliminary data.</text>
</comment>
<dbReference type="InterPro" id="IPR020845">
    <property type="entry name" value="AMP-binding_CS"/>
</dbReference>
<dbReference type="EMBL" id="AYKH01000042">
    <property type="protein sequence ID" value="ROO24509.1"/>
    <property type="molecule type" value="Genomic_DNA"/>
</dbReference>
<dbReference type="Pfam" id="PF13193">
    <property type="entry name" value="AMP-binding_C"/>
    <property type="match status" value="1"/>
</dbReference>
<evidence type="ECO:0000313" key="5">
    <source>
        <dbReference type="EMBL" id="ROO24509.1"/>
    </source>
</evidence>
<dbReference type="PANTHER" id="PTHR43201">
    <property type="entry name" value="ACYL-COA SYNTHETASE"/>
    <property type="match status" value="1"/>
</dbReference>
<reference evidence="5 6" key="1">
    <citation type="submission" date="2013-10" db="EMBL/GenBank/DDBJ databases">
        <title>Salinisphaera orenii MK-B5 Genome Sequencing.</title>
        <authorList>
            <person name="Lai Q."/>
            <person name="Li C."/>
            <person name="Shao Z."/>
        </authorList>
    </citation>
    <scope>NUCLEOTIDE SEQUENCE [LARGE SCALE GENOMIC DNA]</scope>
    <source>
        <strain evidence="5 6">MK-B5</strain>
    </source>
</reference>
<dbReference type="GO" id="GO:0031956">
    <property type="term" value="F:medium-chain fatty acid-CoA ligase activity"/>
    <property type="evidence" value="ECO:0007669"/>
    <property type="project" value="TreeGrafter"/>
</dbReference>
<dbReference type="Pfam" id="PF00501">
    <property type="entry name" value="AMP-binding"/>
    <property type="match status" value="1"/>
</dbReference>
<accession>A0A423PFT3</accession>
<dbReference type="PANTHER" id="PTHR43201:SF5">
    <property type="entry name" value="MEDIUM-CHAIN ACYL-COA LIGASE ACSF2, MITOCHONDRIAL"/>
    <property type="match status" value="1"/>
</dbReference>
<evidence type="ECO:0000256" key="1">
    <source>
        <dbReference type="ARBA" id="ARBA00006432"/>
    </source>
</evidence>
<dbReference type="Proteomes" id="UP000283993">
    <property type="component" value="Unassembled WGS sequence"/>
</dbReference>
<dbReference type="InterPro" id="IPR045851">
    <property type="entry name" value="AMP-bd_C_sf"/>
</dbReference>
<evidence type="ECO:0000259" key="3">
    <source>
        <dbReference type="Pfam" id="PF00501"/>
    </source>
</evidence>
<dbReference type="GO" id="GO:0006631">
    <property type="term" value="P:fatty acid metabolic process"/>
    <property type="evidence" value="ECO:0007669"/>
    <property type="project" value="TreeGrafter"/>
</dbReference>